<dbReference type="STRING" id="1123384.AJ81_04995"/>
<keyword evidence="2" id="KW-0645">Protease</keyword>
<dbReference type="PaxDb" id="1123384-AJ81_04995"/>
<dbReference type="EMBL" id="CP007141">
    <property type="protein sequence ID" value="AJC73671.1"/>
    <property type="molecule type" value="Genomic_DNA"/>
</dbReference>
<dbReference type="InterPro" id="IPR051202">
    <property type="entry name" value="Peptidase_C40"/>
</dbReference>
<dbReference type="PROSITE" id="PS51935">
    <property type="entry name" value="NLPC_P60"/>
    <property type="match status" value="1"/>
</dbReference>
<dbReference type="GO" id="GO:0008234">
    <property type="term" value="F:cysteine-type peptidase activity"/>
    <property type="evidence" value="ECO:0007669"/>
    <property type="project" value="UniProtKB-KW"/>
</dbReference>
<evidence type="ECO:0000256" key="1">
    <source>
        <dbReference type="ARBA" id="ARBA00007074"/>
    </source>
</evidence>
<organism evidence="6 7">
    <name type="scientific">Pseudothermotoga hypogea DSM 11164 = NBRC 106472</name>
    <dbReference type="NCBI Taxonomy" id="1123384"/>
    <lineage>
        <taxon>Bacteria</taxon>
        <taxon>Thermotogati</taxon>
        <taxon>Thermotogota</taxon>
        <taxon>Thermotogae</taxon>
        <taxon>Thermotogales</taxon>
        <taxon>Thermotogaceae</taxon>
        <taxon>Pseudothermotoga</taxon>
    </lineage>
</organism>
<proteinExistence type="inferred from homology"/>
<evidence type="ECO:0000259" key="5">
    <source>
        <dbReference type="PROSITE" id="PS51935"/>
    </source>
</evidence>
<dbReference type="InterPro" id="IPR038765">
    <property type="entry name" value="Papain-like_cys_pep_sf"/>
</dbReference>
<evidence type="ECO:0000256" key="2">
    <source>
        <dbReference type="ARBA" id="ARBA00022670"/>
    </source>
</evidence>
<name>A0A0X1KR12_9THEM</name>
<dbReference type="AlphaFoldDB" id="A0A0X1KR12"/>
<feature type="domain" description="NlpC/P60" evidence="5">
    <location>
        <begin position="250"/>
        <end position="377"/>
    </location>
</feature>
<dbReference type="PANTHER" id="PTHR47053:SF1">
    <property type="entry name" value="MUREIN DD-ENDOPEPTIDASE MEPH-RELATED"/>
    <property type="match status" value="1"/>
</dbReference>
<dbReference type="InterPro" id="IPR041382">
    <property type="entry name" value="SH3_16"/>
</dbReference>
<accession>A0A0X1KR12</accession>
<dbReference type="KEGG" id="phy:AJ81_04995"/>
<dbReference type="Pfam" id="PF00877">
    <property type="entry name" value="NLPC_P60"/>
    <property type="match status" value="1"/>
</dbReference>
<dbReference type="PATRIC" id="fig|1123384.7.peg.986"/>
<dbReference type="SUPFAM" id="SSF82057">
    <property type="entry name" value="Prokaryotic SH3-related domain"/>
    <property type="match status" value="1"/>
</dbReference>
<dbReference type="SUPFAM" id="SSF54001">
    <property type="entry name" value="Cysteine proteinases"/>
    <property type="match status" value="1"/>
</dbReference>
<protein>
    <submittedName>
        <fullName evidence="6">Glycoside hydrolase</fullName>
    </submittedName>
</protein>
<sequence length="379" mass="43202">MMKKLTLICLILIAISFFGSGVAVESLELAKKQIELFKKEFRIEPREMVFNVTVGSEDGKLTIFGEVSEPKLKESLLERLRTALQVSFEDKIKLLPDESVGEKIFAVVNVDVVNLMDAPRRTLQKNAVTQARMGDILKLFKRDGDWYLVQMEDSYIGWIDGSKIVSMSEIELKEYLSSPFVLIVSKFAQLYSEMDPKSVVEAKLVQGTTLPCVEVKGEWLKLRLPDQREFFVRSSDAQLFESRHEVFATQKGTEYIIEIAKQHLGLPYLWAGTTSYGFDCSGFTQFCFKMAGYFLRRDADMQYEQGEPVLDRKDLKMGDLVFFQTYKAGPSHVGIYIGNMKYIHSGSKGVAINSFDPNDPDYSADLDRKYIGARRIIQR</sequence>
<dbReference type="PANTHER" id="PTHR47053">
    <property type="entry name" value="MUREIN DD-ENDOPEPTIDASE MEPH-RELATED"/>
    <property type="match status" value="1"/>
</dbReference>
<comment type="similarity">
    <text evidence="1">Belongs to the peptidase C40 family.</text>
</comment>
<dbReference type="Gene3D" id="2.30.30.40">
    <property type="entry name" value="SH3 Domains"/>
    <property type="match status" value="2"/>
</dbReference>
<evidence type="ECO:0000256" key="4">
    <source>
        <dbReference type="ARBA" id="ARBA00022807"/>
    </source>
</evidence>
<dbReference type="Pfam" id="PF18348">
    <property type="entry name" value="SH3_16"/>
    <property type="match status" value="1"/>
</dbReference>
<keyword evidence="4" id="KW-0788">Thiol protease</keyword>
<dbReference type="OrthoDB" id="9808890at2"/>
<keyword evidence="7" id="KW-1185">Reference proteome</keyword>
<keyword evidence="3 6" id="KW-0378">Hydrolase</keyword>
<reference evidence="6 7" key="1">
    <citation type="submission" date="2014-01" db="EMBL/GenBank/DDBJ databases">
        <title>Genome sequencing of Thermotog hypogea.</title>
        <authorList>
            <person name="Zhang X."/>
            <person name="Alvare G."/>
            <person name="Fristensky B."/>
            <person name="Chen L."/>
            <person name="Suen T."/>
            <person name="Chen Q."/>
            <person name="Ma K."/>
        </authorList>
    </citation>
    <scope>NUCLEOTIDE SEQUENCE [LARGE SCALE GENOMIC DNA]</scope>
    <source>
        <strain evidence="6 7">DSM 11164</strain>
    </source>
</reference>
<dbReference type="GO" id="GO:0006508">
    <property type="term" value="P:proteolysis"/>
    <property type="evidence" value="ECO:0007669"/>
    <property type="project" value="UniProtKB-KW"/>
</dbReference>
<evidence type="ECO:0000256" key="3">
    <source>
        <dbReference type="ARBA" id="ARBA00022801"/>
    </source>
</evidence>
<dbReference type="Proteomes" id="UP000077469">
    <property type="component" value="Chromosome"/>
</dbReference>
<dbReference type="InterPro" id="IPR000064">
    <property type="entry name" value="NLP_P60_dom"/>
</dbReference>
<evidence type="ECO:0000313" key="6">
    <source>
        <dbReference type="EMBL" id="AJC73671.1"/>
    </source>
</evidence>
<gene>
    <name evidence="6" type="ORF">AJ81_04995</name>
</gene>
<dbReference type="Gene3D" id="3.90.1720.10">
    <property type="entry name" value="endopeptidase domain like (from Nostoc punctiforme)"/>
    <property type="match status" value="1"/>
</dbReference>
<evidence type="ECO:0000313" key="7">
    <source>
        <dbReference type="Proteomes" id="UP000077469"/>
    </source>
</evidence>